<dbReference type="Proteomes" id="UP000758155">
    <property type="component" value="Unassembled WGS sequence"/>
</dbReference>
<name>A0A9P4WW86_9PLEO</name>
<keyword evidence="2" id="KW-0328">Glycosyltransferase</keyword>
<dbReference type="GO" id="GO:0016757">
    <property type="term" value="F:glycosyltransferase activity"/>
    <property type="evidence" value="ECO:0007669"/>
    <property type="project" value="UniProtKB-KW"/>
</dbReference>
<comment type="similarity">
    <text evidence="1">Belongs to the glycosyltransferase group 1 family. Glycosyltransferase 4 subfamily.</text>
</comment>
<dbReference type="EMBL" id="SWKV01000011">
    <property type="protein sequence ID" value="KAF3043821.1"/>
    <property type="molecule type" value="Genomic_DNA"/>
</dbReference>
<evidence type="ECO:0000256" key="3">
    <source>
        <dbReference type="ARBA" id="ARBA00022679"/>
    </source>
</evidence>
<dbReference type="PANTHER" id="PTHR47779:SF1">
    <property type="entry name" value="SYNTHASE (CCG-9), PUTATIVE (AFU_ORTHOLOGUE AFUA_3G12100)-RELATED"/>
    <property type="match status" value="1"/>
</dbReference>
<feature type="domain" description="Trehalose synthase N-terminal" evidence="4">
    <location>
        <begin position="198"/>
        <end position="358"/>
    </location>
</feature>
<reference evidence="5" key="1">
    <citation type="submission" date="2019-04" db="EMBL/GenBank/DDBJ databases">
        <title>Sequencing of skin fungus with MAO and IRED activity.</title>
        <authorList>
            <person name="Marsaioli A.J."/>
            <person name="Bonatto J.M.C."/>
            <person name="Reis Junior O."/>
        </authorList>
    </citation>
    <scope>NUCLEOTIDE SEQUENCE</scope>
    <source>
        <strain evidence="5">28M1</strain>
    </source>
</reference>
<dbReference type="InterPro" id="IPR049438">
    <property type="entry name" value="TreT_GT1"/>
</dbReference>
<evidence type="ECO:0000259" key="4">
    <source>
        <dbReference type="Pfam" id="PF21269"/>
    </source>
</evidence>
<gene>
    <name evidence="5" type="ORF">E8E12_010581</name>
</gene>
<dbReference type="Gene3D" id="3.40.50.2000">
    <property type="entry name" value="Glycogen Phosphorylase B"/>
    <property type="match status" value="2"/>
</dbReference>
<evidence type="ECO:0000313" key="5">
    <source>
        <dbReference type="EMBL" id="KAF3043821.1"/>
    </source>
</evidence>
<evidence type="ECO:0000256" key="2">
    <source>
        <dbReference type="ARBA" id="ARBA00022676"/>
    </source>
</evidence>
<dbReference type="Pfam" id="PF21269">
    <property type="entry name" value="TreT_GT1"/>
    <property type="match status" value="1"/>
</dbReference>
<dbReference type="PANTHER" id="PTHR47779">
    <property type="entry name" value="SYNTHASE (CCG-9), PUTATIVE (AFU_ORTHOLOGUE AFUA_3G12100)-RELATED"/>
    <property type="match status" value="1"/>
</dbReference>
<dbReference type="Pfam" id="PF13692">
    <property type="entry name" value="Glyco_trans_1_4"/>
    <property type="match status" value="1"/>
</dbReference>
<proteinExistence type="inferred from homology"/>
<dbReference type="AlphaFoldDB" id="A0A9P4WW86"/>
<keyword evidence="6" id="KW-1185">Reference proteome</keyword>
<dbReference type="SUPFAM" id="SSF53756">
    <property type="entry name" value="UDP-Glycosyltransferase/glycogen phosphorylase"/>
    <property type="match status" value="2"/>
</dbReference>
<sequence length="646" mass="71672">MGIAVAGRDVESLEVGFAAHDGTCSTDFAVFSLSRHPANSFGLVTSTRKQYATLADFILKELRSYQQKHMYKLVGIGLTKRASEIDPRLCSRLWLELDAVPLVFPPGFAYGIVGKLLHNMTVDEEADSMARKATTYFGPTQQPCLIVGFRNEVEVDCAGLACIASLTDYASTVSEATWTLTLKYAESLKRKKTRIAFFSSTPRGEDIASTSHALMRFLHLLGVDTRWYVPKPKPEVSFITSSIRETLCGDLHPDARSDPEPIWILDQWCKQNSEQFWISKGDPLAPRSRGGADLVVVGDVQMASLVRIAKQQDPTRPVVFNCQVQINADLTDQVGTAPFKLWSWLWSHVKDCDIFLHHPVPGGVPRTVTPKKVGYMLATADWLDGSSKCLDDWDSQYYIEELKAKCMKTQAKQFDFPHRPYILQIADAVHASDVPSALAAYSEFRRGYTKNTDTPQIPQLVILSHDALGNCDATSTHDEMLDLLQTRYEEMQDDVVFIRPGIADQTLNALLSTAQVVLQLSSRPGLEVMLNTALRKGVPAISTRAKNTSSYVKHGISGFLVDKGDYKAVARFLHHLFTNHEAYNNMRHHAGVSISSECSTVGNALAWLYIADALSNGEKIQPGCRNINAMAREAAALPYKEGEPCY</sequence>
<protein>
    <recommendedName>
        <fullName evidence="4">Trehalose synthase N-terminal domain-containing protein</fullName>
    </recommendedName>
</protein>
<evidence type="ECO:0000313" key="6">
    <source>
        <dbReference type="Proteomes" id="UP000758155"/>
    </source>
</evidence>
<keyword evidence="3" id="KW-0808">Transferase</keyword>
<comment type="caution">
    <text evidence="5">The sequence shown here is derived from an EMBL/GenBank/DDBJ whole genome shotgun (WGS) entry which is preliminary data.</text>
</comment>
<organism evidence="5 6">
    <name type="scientific">Didymella heteroderae</name>
    <dbReference type="NCBI Taxonomy" id="1769908"/>
    <lineage>
        <taxon>Eukaryota</taxon>
        <taxon>Fungi</taxon>
        <taxon>Dikarya</taxon>
        <taxon>Ascomycota</taxon>
        <taxon>Pezizomycotina</taxon>
        <taxon>Dothideomycetes</taxon>
        <taxon>Pleosporomycetidae</taxon>
        <taxon>Pleosporales</taxon>
        <taxon>Pleosporineae</taxon>
        <taxon>Didymellaceae</taxon>
        <taxon>Didymella</taxon>
    </lineage>
</organism>
<dbReference type="InterPro" id="IPR052078">
    <property type="entry name" value="Trehalose_Metab_GTase"/>
</dbReference>
<accession>A0A9P4WW86</accession>
<dbReference type="OrthoDB" id="937291at2759"/>
<evidence type="ECO:0000256" key="1">
    <source>
        <dbReference type="ARBA" id="ARBA00009481"/>
    </source>
</evidence>